<accession>A0ABS5PGT0</accession>
<reference evidence="2 3" key="1">
    <citation type="journal article" date="2018" name="Int. J. Syst. Evol. Microbiol.">
        <title>Flavobacterium chryseum sp. nov. and Flavobacterium psychroterrae sp. nov., novel environmental bacteria isolated from Antarctica.</title>
        <authorList>
            <person name="Kralova S."/>
            <person name="Svec P."/>
            <person name="Busse H.J."/>
            <person name="Stankova E."/>
            <person name="Vaczi P."/>
            <person name="Sedlacek I."/>
        </authorList>
    </citation>
    <scope>NUCLEOTIDE SEQUENCE [LARGE SCALE GENOMIC DNA]</scope>
    <source>
        <strain evidence="2 3">CCM 8827</strain>
    </source>
</reference>
<name>A0ABS5PGT0_9FLAO</name>
<keyword evidence="3" id="KW-1185">Reference proteome</keyword>
<dbReference type="RefSeq" id="WP_213304930.1">
    <property type="nucleotide sequence ID" value="NZ_JAGYVZ010000020.1"/>
</dbReference>
<organism evidence="2 3">
    <name type="scientific">Flavobacterium psychroterrae</name>
    <dbReference type="NCBI Taxonomy" id="2133767"/>
    <lineage>
        <taxon>Bacteria</taxon>
        <taxon>Pseudomonadati</taxon>
        <taxon>Bacteroidota</taxon>
        <taxon>Flavobacteriia</taxon>
        <taxon>Flavobacteriales</taxon>
        <taxon>Flavobacteriaceae</taxon>
        <taxon>Flavobacterium</taxon>
    </lineage>
</organism>
<dbReference type="InterPro" id="IPR037401">
    <property type="entry name" value="SnoaL-like"/>
</dbReference>
<evidence type="ECO:0000313" key="2">
    <source>
        <dbReference type="EMBL" id="MBS7233150.1"/>
    </source>
</evidence>
<sequence length="115" mass="13283">MKTNKDILEKANTAIREGDNEGFLSYCTEDTKWIFVGDQILEGKEAVRRYMAETYKEPPIFNMELMIERGEYVVSMGEISLKDAKGEMSNYSACDVWKFRDGKMCELKAFVILDN</sequence>
<evidence type="ECO:0000259" key="1">
    <source>
        <dbReference type="Pfam" id="PF12680"/>
    </source>
</evidence>
<protein>
    <submittedName>
        <fullName evidence="2">Nuclear transport factor 2 family protein</fullName>
    </submittedName>
</protein>
<proteinExistence type="predicted"/>
<dbReference type="Gene3D" id="3.10.450.50">
    <property type="match status" value="1"/>
</dbReference>
<comment type="caution">
    <text evidence="2">The sequence shown here is derived from an EMBL/GenBank/DDBJ whole genome shotgun (WGS) entry which is preliminary data.</text>
</comment>
<dbReference type="Pfam" id="PF12680">
    <property type="entry name" value="SnoaL_2"/>
    <property type="match status" value="1"/>
</dbReference>
<dbReference type="EMBL" id="JAGYVZ010000020">
    <property type="protein sequence ID" value="MBS7233150.1"/>
    <property type="molecule type" value="Genomic_DNA"/>
</dbReference>
<dbReference type="SUPFAM" id="SSF54427">
    <property type="entry name" value="NTF2-like"/>
    <property type="match status" value="1"/>
</dbReference>
<dbReference type="Proteomes" id="UP000722625">
    <property type="component" value="Unassembled WGS sequence"/>
</dbReference>
<dbReference type="InterPro" id="IPR032710">
    <property type="entry name" value="NTF2-like_dom_sf"/>
</dbReference>
<feature type="domain" description="SnoaL-like" evidence="1">
    <location>
        <begin position="10"/>
        <end position="106"/>
    </location>
</feature>
<evidence type="ECO:0000313" key="3">
    <source>
        <dbReference type="Proteomes" id="UP000722625"/>
    </source>
</evidence>
<gene>
    <name evidence="2" type="ORF">KHA90_19190</name>
</gene>